<feature type="transmembrane region" description="Helical" evidence="7">
    <location>
        <begin position="63"/>
        <end position="86"/>
    </location>
</feature>
<dbReference type="Pfam" id="PF01899">
    <property type="entry name" value="MNHE"/>
    <property type="match status" value="1"/>
</dbReference>
<keyword evidence="3" id="KW-1003">Cell membrane</keyword>
<dbReference type="AlphaFoldDB" id="A0A0P1GHK2"/>
<dbReference type="OrthoDB" id="9807187at2"/>
<dbReference type="RefSeq" id="WP_058291355.1">
    <property type="nucleotide sequence ID" value="NZ_CYSD01000042.1"/>
</dbReference>
<evidence type="ECO:0000256" key="7">
    <source>
        <dbReference type="SAM" id="Phobius"/>
    </source>
</evidence>
<dbReference type="GO" id="GO:0005886">
    <property type="term" value="C:plasma membrane"/>
    <property type="evidence" value="ECO:0007669"/>
    <property type="project" value="UniProtKB-SubCell"/>
</dbReference>
<sequence length="165" mass="18537">MKILNRLVPHPYLTLMLTVTWLMLVNRFSLNSLVFGLFLGLLIPFVTQPFWPNRPKLSKPLNLIGYVAVVLWDIVVANFIVARIVLFMPNSRRQPAFVTVPLDIRTPEAIAMLGGTITMTPGTVTCDISSEGHALLVHCLHAPDPESEVATIKSRYEARLKEIFE</sequence>
<evidence type="ECO:0000313" key="8">
    <source>
        <dbReference type="EMBL" id="CUH81349.1"/>
    </source>
</evidence>
<evidence type="ECO:0000313" key="9">
    <source>
        <dbReference type="Proteomes" id="UP000052022"/>
    </source>
</evidence>
<dbReference type="PIRSF" id="PIRSF019239">
    <property type="entry name" value="MrpE"/>
    <property type="match status" value="1"/>
</dbReference>
<dbReference type="STRING" id="928856.SAMN04488049_102206"/>
<evidence type="ECO:0000256" key="5">
    <source>
        <dbReference type="ARBA" id="ARBA00022989"/>
    </source>
</evidence>
<dbReference type="PANTHER" id="PTHR34584">
    <property type="entry name" value="NA(+)/H(+) ANTIPORTER SUBUNIT E1"/>
    <property type="match status" value="1"/>
</dbReference>
<reference evidence="8 9" key="1">
    <citation type="submission" date="2015-09" db="EMBL/GenBank/DDBJ databases">
        <authorList>
            <consortium name="Swine Surveillance"/>
        </authorList>
    </citation>
    <scope>NUCLEOTIDE SEQUENCE [LARGE SCALE GENOMIC DNA]</scope>
    <source>
        <strain evidence="8 9">CECT 7557</strain>
    </source>
</reference>
<protein>
    <submittedName>
        <fullName evidence="8">Mrp complex subunit E1</fullName>
    </submittedName>
</protein>
<dbReference type="EMBL" id="CYSD01000042">
    <property type="protein sequence ID" value="CUH81349.1"/>
    <property type="molecule type" value="Genomic_DNA"/>
</dbReference>
<feature type="transmembrane region" description="Helical" evidence="7">
    <location>
        <begin position="12"/>
        <end position="43"/>
    </location>
</feature>
<name>A0A0P1GHK2_9RHOB</name>
<evidence type="ECO:0000256" key="1">
    <source>
        <dbReference type="ARBA" id="ARBA00004651"/>
    </source>
</evidence>
<keyword evidence="6 7" id="KW-0472">Membrane</keyword>
<organism evidence="8 9">
    <name type="scientific">Tritonibacter multivorans</name>
    <dbReference type="NCBI Taxonomy" id="928856"/>
    <lineage>
        <taxon>Bacteria</taxon>
        <taxon>Pseudomonadati</taxon>
        <taxon>Pseudomonadota</taxon>
        <taxon>Alphaproteobacteria</taxon>
        <taxon>Rhodobacterales</taxon>
        <taxon>Paracoccaceae</taxon>
        <taxon>Tritonibacter</taxon>
    </lineage>
</organism>
<accession>A0A0P1GHK2</accession>
<proteinExistence type="inferred from homology"/>
<dbReference type="GO" id="GO:0008324">
    <property type="term" value="F:monoatomic cation transmembrane transporter activity"/>
    <property type="evidence" value="ECO:0007669"/>
    <property type="project" value="InterPro"/>
</dbReference>
<comment type="similarity">
    <text evidence="2">Belongs to the CPA3 antiporters (TC 2.A.63) subunit E family.</text>
</comment>
<dbReference type="InterPro" id="IPR002758">
    <property type="entry name" value="Cation_antiport_E"/>
</dbReference>
<dbReference type="PANTHER" id="PTHR34584:SF1">
    <property type="entry name" value="NA(+)_H(+) ANTIPORTER SUBUNIT E1"/>
    <property type="match status" value="1"/>
</dbReference>
<evidence type="ECO:0000256" key="4">
    <source>
        <dbReference type="ARBA" id="ARBA00022692"/>
    </source>
</evidence>
<dbReference type="NCBIfam" id="NF006518">
    <property type="entry name" value="PRK08965.1-2"/>
    <property type="match status" value="1"/>
</dbReference>
<evidence type="ECO:0000256" key="3">
    <source>
        <dbReference type="ARBA" id="ARBA00022475"/>
    </source>
</evidence>
<gene>
    <name evidence="8" type="primary">mnhE1</name>
    <name evidence="8" type="ORF">TRM7557_03370</name>
</gene>
<comment type="subcellular location">
    <subcellularLocation>
        <location evidence="1">Cell membrane</location>
        <topology evidence="1">Multi-pass membrane protein</topology>
    </subcellularLocation>
</comment>
<evidence type="ECO:0000256" key="6">
    <source>
        <dbReference type="ARBA" id="ARBA00023136"/>
    </source>
</evidence>
<dbReference type="Proteomes" id="UP000052022">
    <property type="component" value="Unassembled WGS sequence"/>
</dbReference>
<keyword evidence="9" id="KW-1185">Reference proteome</keyword>
<keyword evidence="5 7" id="KW-1133">Transmembrane helix</keyword>
<keyword evidence="4 7" id="KW-0812">Transmembrane</keyword>
<evidence type="ECO:0000256" key="2">
    <source>
        <dbReference type="ARBA" id="ARBA00006228"/>
    </source>
</evidence>